<organism evidence="1 2">
    <name type="scientific">Enterobacter cancerogenus</name>
    <dbReference type="NCBI Taxonomy" id="69218"/>
    <lineage>
        <taxon>Bacteria</taxon>
        <taxon>Pseudomonadati</taxon>
        <taxon>Pseudomonadota</taxon>
        <taxon>Gammaproteobacteria</taxon>
        <taxon>Enterobacterales</taxon>
        <taxon>Enterobacteriaceae</taxon>
        <taxon>Enterobacter</taxon>
        <taxon>Enterobacter cloacae complex</taxon>
    </lineage>
</organism>
<dbReference type="PROSITE" id="PS51257">
    <property type="entry name" value="PROKAR_LIPOPROTEIN"/>
    <property type="match status" value="1"/>
</dbReference>
<dbReference type="Proteomes" id="UP000351155">
    <property type="component" value="Unassembled WGS sequence"/>
</dbReference>
<name>A0A484YY14_9ENTR</name>
<sequence length="66" mass="7598">MRRRSFVQIVILLSCTFSLIISLTINPSVSCLVGMLFLLKYNVIACSVVEGTELRRIIFHRYQTFS</sequence>
<accession>A0A484YY14</accession>
<protein>
    <submittedName>
        <fullName evidence="1">Uncharacterized protein</fullName>
    </submittedName>
</protein>
<evidence type="ECO:0000313" key="1">
    <source>
        <dbReference type="EMBL" id="VFS41114.1"/>
    </source>
</evidence>
<dbReference type="AlphaFoldDB" id="A0A484YY14"/>
<reference evidence="1 2" key="1">
    <citation type="submission" date="2019-03" db="EMBL/GenBank/DDBJ databases">
        <authorList>
            <consortium name="Pathogen Informatics"/>
        </authorList>
    </citation>
    <scope>NUCLEOTIDE SEQUENCE [LARGE SCALE GENOMIC DNA]</scope>
    <source>
        <strain evidence="1 2">NCTC12126</strain>
    </source>
</reference>
<proteinExistence type="predicted"/>
<gene>
    <name evidence="1" type="ORF">NCTC12126_04428</name>
</gene>
<evidence type="ECO:0000313" key="2">
    <source>
        <dbReference type="Proteomes" id="UP000351155"/>
    </source>
</evidence>
<dbReference type="EMBL" id="CAADIW010000050">
    <property type="protein sequence ID" value="VFS41114.1"/>
    <property type="molecule type" value="Genomic_DNA"/>
</dbReference>